<evidence type="ECO:0000313" key="10">
    <source>
        <dbReference type="EMBL" id="KAG8388524.1"/>
    </source>
</evidence>
<dbReference type="HAMAP" id="MF_00134_B">
    <property type="entry name" value="IGPS_B"/>
    <property type="match status" value="1"/>
</dbReference>
<dbReference type="PANTHER" id="PTHR22854">
    <property type="entry name" value="TRYPTOPHAN BIOSYNTHESIS PROTEIN"/>
    <property type="match status" value="1"/>
</dbReference>
<evidence type="ECO:0000256" key="5">
    <source>
        <dbReference type="ARBA" id="ARBA00022793"/>
    </source>
</evidence>
<dbReference type="Pfam" id="PF00218">
    <property type="entry name" value="IGPS"/>
    <property type="match status" value="1"/>
</dbReference>
<reference evidence="10" key="1">
    <citation type="submission" date="2019-10" db="EMBL/GenBank/DDBJ databases">
        <authorList>
            <person name="Zhang R."/>
            <person name="Pan Y."/>
            <person name="Wang J."/>
            <person name="Ma R."/>
            <person name="Yu S."/>
        </authorList>
    </citation>
    <scope>NUCLEOTIDE SEQUENCE</scope>
    <source>
        <strain evidence="10">LA-IB0</strain>
        <tissue evidence="10">Leaf</tissue>
    </source>
</reference>
<evidence type="ECO:0000256" key="6">
    <source>
        <dbReference type="ARBA" id="ARBA00022822"/>
    </source>
</evidence>
<dbReference type="PROSITE" id="PS00614">
    <property type="entry name" value="IGPS"/>
    <property type="match status" value="1"/>
</dbReference>
<dbReference type="CDD" id="cd00331">
    <property type="entry name" value="IGPS"/>
    <property type="match status" value="1"/>
</dbReference>
<dbReference type="NCBIfam" id="NF001377">
    <property type="entry name" value="PRK00278.2-4"/>
    <property type="match status" value="1"/>
</dbReference>
<keyword evidence="6" id="KW-0822">Tryptophan biosynthesis</keyword>
<evidence type="ECO:0000256" key="7">
    <source>
        <dbReference type="ARBA" id="ARBA00023141"/>
    </source>
</evidence>
<dbReference type="Proteomes" id="UP000826271">
    <property type="component" value="Unassembled WGS sequence"/>
</dbReference>
<dbReference type="GO" id="GO:0004425">
    <property type="term" value="F:indole-3-glycerol-phosphate synthase activity"/>
    <property type="evidence" value="ECO:0007669"/>
    <property type="project" value="UniProtKB-EC"/>
</dbReference>
<evidence type="ECO:0000256" key="4">
    <source>
        <dbReference type="ARBA" id="ARBA00022605"/>
    </source>
</evidence>
<evidence type="ECO:0000313" key="11">
    <source>
        <dbReference type="Proteomes" id="UP000826271"/>
    </source>
</evidence>
<dbReference type="InterPro" id="IPR001468">
    <property type="entry name" value="Indole-3-GlycerolPSynthase_CS"/>
</dbReference>
<evidence type="ECO:0000256" key="2">
    <source>
        <dbReference type="ARBA" id="ARBA00004696"/>
    </source>
</evidence>
<comment type="caution">
    <text evidence="10">The sequence shown here is derived from an EMBL/GenBank/DDBJ whole genome shotgun (WGS) entry which is preliminary data.</text>
</comment>
<dbReference type="Gene3D" id="3.20.20.70">
    <property type="entry name" value="Aldolase class I"/>
    <property type="match status" value="1"/>
</dbReference>
<dbReference type="AlphaFoldDB" id="A0AAV6Y170"/>
<evidence type="ECO:0000256" key="8">
    <source>
        <dbReference type="ARBA" id="ARBA00023239"/>
    </source>
</evidence>
<proteinExistence type="inferred from homology"/>
<dbReference type="InterPro" id="IPR011060">
    <property type="entry name" value="RibuloseP-bd_barrel"/>
</dbReference>
<dbReference type="InterPro" id="IPR045186">
    <property type="entry name" value="Indole-3-glycerol_P_synth"/>
</dbReference>
<dbReference type="EMBL" id="WHWC01000002">
    <property type="protein sequence ID" value="KAG8388524.1"/>
    <property type="molecule type" value="Genomic_DNA"/>
</dbReference>
<dbReference type="GO" id="GO:0004640">
    <property type="term" value="F:phosphoribosylanthranilate isomerase activity"/>
    <property type="evidence" value="ECO:0007669"/>
    <property type="project" value="TreeGrafter"/>
</dbReference>
<keyword evidence="5" id="KW-0210">Decarboxylase</keyword>
<keyword evidence="8" id="KW-0456">Lyase</keyword>
<evidence type="ECO:0000256" key="3">
    <source>
        <dbReference type="ARBA" id="ARBA00012362"/>
    </source>
</evidence>
<feature type="domain" description="Indole-3-glycerol phosphate synthase" evidence="9">
    <location>
        <begin position="125"/>
        <end position="388"/>
    </location>
</feature>
<accession>A0AAV6Y170</accession>
<keyword evidence="11" id="KW-1185">Reference proteome</keyword>
<protein>
    <recommendedName>
        <fullName evidence="3">indole-3-glycerol-phosphate synthase</fullName>
        <ecNumber evidence="3">4.1.1.48</ecNumber>
    </recommendedName>
</protein>
<dbReference type="GO" id="GO:0000162">
    <property type="term" value="P:L-tryptophan biosynthetic process"/>
    <property type="evidence" value="ECO:0007669"/>
    <property type="project" value="UniProtKB-KW"/>
</dbReference>
<sequence>MSLRASSSATTATNKFSFQQSLNPKSTFVNGNPTPQSHVKQLSFFPIKAQQFELKDGLAAVFEPKMSLGDALKVKEWEVGMYQDEFAASQGIRIRRRPPTEQPLHYNGPFEFHLQNDDNTPRNILEEIVWYKDTEVSQMKERKPLSVLEKMLNDAPPVRDFVGALKEANSRTGLPGLIAEVKKASPSRGVLREDFDPVQIAKAYEKGGAACLSVLTDEKYFQGSFENLEAIRNSGVQCPLLCKEFIIDAWQIYYARAKGADAILLIAAVLHDLDIKYMIKICKLLGLVALVEVHDEREMDRVLEIEGIELVGINNRDLGTFKVDIGNTKRLLEGERGQRLRQKGIIVVGESGLFTPPDIAYVQEAGVKAVLVGESIVKQKDPTIGITQLFGKDMSS</sequence>
<evidence type="ECO:0000259" key="9">
    <source>
        <dbReference type="Pfam" id="PF00218"/>
    </source>
</evidence>
<dbReference type="SUPFAM" id="SSF51366">
    <property type="entry name" value="Ribulose-phoshate binding barrel"/>
    <property type="match status" value="1"/>
</dbReference>
<dbReference type="EC" id="4.1.1.48" evidence="3"/>
<comment type="catalytic activity">
    <reaction evidence="1">
        <text>1-(2-carboxyphenylamino)-1-deoxy-D-ribulose 5-phosphate + H(+) = (1S,2R)-1-C-(indol-3-yl)glycerol 3-phosphate + CO2 + H2O</text>
        <dbReference type="Rhea" id="RHEA:23476"/>
        <dbReference type="ChEBI" id="CHEBI:15377"/>
        <dbReference type="ChEBI" id="CHEBI:15378"/>
        <dbReference type="ChEBI" id="CHEBI:16526"/>
        <dbReference type="ChEBI" id="CHEBI:58613"/>
        <dbReference type="ChEBI" id="CHEBI:58866"/>
        <dbReference type="EC" id="4.1.1.48"/>
    </reaction>
</comment>
<keyword evidence="4" id="KW-0028">Amino-acid biosynthesis</keyword>
<dbReference type="InterPro" id="IPR013785">
    <property type="entry name" value="Aldolase_TIM"/>
</dbReference>
<organism evidence="10 11">
    <name type="scientific">Buddleja alternifolia</name>
    <dbReference type="NCBI Taxonomy" id="168488"/>
    <lineage>
        <taxon>Eukaryota</taxon>
        <taxon>Viridiplantae</taxon>
        <taxon>Streptophyta</taxon>
        <taxon>Embryophyta</taxon>
        <taxon>Tracheophyta</taxon>
        <taxon>Spermatophyta</taxon>
        <taxon>Magnoliopsida</taxon>
        <taxon>eudicotyledons</taxon>
        <taxon>Gunneridae</taxon>
        <taxon>Pentapetalae</taxon>
        <taxon>asterids</taxon>
        <taxon>lamiids</taxon>
        <taxon>Lamiales</taxon>
        <taxon>Scrophulariaceae</taxon>
        <taxon>Buddlejeae</taxon>
        <taxon>Buddleja</taxon>
    </lineage>
</organism>
<dbReference type="PANTHER" id="PTHR22854:SF2">
    <property type="entry name" value="INDOLE-3-GLYCEROL-PHOSPHATE SYNTHASE"/>
    <property type="match status" value="1"/>
</dbReference>
<comment type="pathway">
    <text evidence="2">Amino-acid biosynthesis; L-tryptophan biosynthesis; L-tryptophan from chorismate: step 4/5.</text>
</comment>
<evidence type="ECO:0000256" key="1">
    <source>
        <dbReference type="ARBA" id="ARBA00001633"/>
    </source>
</evidence>
<dbReference type="InterPro" id="IPR013798">
    <property type="entry name" value="Indole-3-glycerol_P_synth_dom"/>
</dbReference>
<name>A0AAV6Y170_9LAMI</name>
<dbReference type="NCBIfam" id="NF001372">
    <property type="entry name" value="PRK00278.1-4"/>
    <property type="match status" value="1"/>
</dbReference>
<dbReference type="FunFam" id="3.20.20.70:FF:000146">
    <property type="entry name" value="Indole-3-glycerol phosphate synthase chloroplastic"/>
    <property type="match status" value="1"/>
</dbReference>
<gene>
    <name evidence="10" type="ORF">BUALT_Bualt02G0134500</name>
</gene>
<keyword evidence="7" id="KW-0057">Aromatic amino acid biosynthesis</keyword>